<feature type="compositionally biased region" description="Polar residues" evidence="1">
    <location>
        <begin position="100"/>
        <end position="112"/>
    </location>
</feature>
<gene>
    <name evidence="2" type="ORF">HMPREF0731_3239</name>
</gene>
<evidence type="ECO:0000313" key="2">
    <source>
        <dbReference type="EMBL" id="EFH10535.1"/>
    </source>
</evidence>
<comment type="caution">
    <text evidence="2">The sequence shown here is derived from an EMBL/GenBank/DDBJ whole genome shotgun (WGS) entry which is preliminary data.</text>
</comment>
<dbReference type="HOGENOM" id="CLU_1968890_0_0_5"/>
<evidence type="ECO:0000313" key="3">
    <source>
        <dbReference type="Proteomes" id="UP000005324"/>
    </source>
</evidence>
<sequence>MSPGQRESWAYAMAHAPRGLLKPLDRGVLAVWVEAEERHRTAMQQQAKLDASSTLPLMTRGKDGQPIPSPYLRIIRHAAEAMLRAASELGFSPAARPRLTTGQAEASAQEESPWTRLQVIHGRKDAS</sequence>
<dbReference type="InterPro" id="IPR006448">
    <property type="entry name" value="Phage_term_ssu_P27"/>
</dbReference>
<feature type="region of interest" description="Disordered" evidence="1">
    <location>
        <begin position="43"/>
        <end position="68"/>
    </location>
</feature>
<feature type="compositionally biased region" description="Polar residues" evidence="1">
    <location>
        <begin position="43"/>
        <end position="56"/>
    </location>
</feature>
<dbReference type="Pfam" id="PF05119">
    <property type="entry name" value="Terminase_4"/>
    <property type="match status" value="1"/>
</dbReference>
<keyword evidence="3" id="KW-1185">Reference proteome</keyword>
<evidence type="ECO:0000256" key="1">
    <source>
        <dbReference type="SAM" id="MobiDB-lite"/>
    </source>
</evidence>
<accession>D5RQ77</accession>
<organism evidence="2 3">
    <name type="scientific">Pseudoroseomonas cervicalis ATCC 49957</name>
    <dbReference type="NCBI Taxonomy" id="525371"/>
    <lineage>
        <taxon>Bacteria</taxon>
        <taxon>Pseudomonadati</taxon>
        <taxon>Pseudomonadota</taxon>
        <taxon>Alphaproteobacteria</taxon>
        <taxon>Acetobacterales</taxon>
        <taxon>Roseomonadaceae</taxon>
        <taxon>Roseomonas</taxon>
    </lineage>
</organism>
<dbReference type="EMBL" id="ADVL01000657">
    <property type="protein sequence ID" value="EFH10535.1"/>
    <property type="molecule type" value="Genomic_DNA"/>
</dbReference>
<reference evidence="2 3" key="1">
    <citation type="submission" date="2010-04" db="EMBL/GenBank/DDBJ databases">
        <authorList>
            <person name="Qin X."/>
            <person name="Bachman B."/>
            <person name="Battles P."/>
            <person name="Bell A."/>
            <person name="Bess C."/>
            <person name="Bickham C."/>
            <person name="Chaboub L."/>
            <person name="Chen D."/>
            <person name="Coyle M."/>
            <person name="Deiros D.R."/>
            <person name="Dinh H."/>
            <person name="Forbes L."/>
            <person name="Fowler G."/>
            <person name="Francisco L."/>
            <person name="Fu Q."/>
            <person name="Gubbala S."/>
            <person name="Hale W."/>
            <person name="Han Y."/>
            <person name="Hemphill L."/>
            <person name="Highlander S.K."/>
            <person name="Hirani K."/>
            <person name="Hogues M."/>
            <person name="Jackson L."/>
            <person name="Jakkamsetti A."/>
            <person name="Javaid M."/>
            <person name="Jiang H."/>
            <person name="Korchina V."/>
            <person name="Kovar C."/>
            <person name="Lara F."/>
            <person name="Lee S."/>
            <person name="Mata R."/>
            <person name="Mathew T."/>
            <person name="Moen C."/>
            <person name="Morales K."/>
            <person name="Munidasa M."/>
            <person name="Nazareth L."/>
            <person name="Ngo R."/>
            <person name="Nguyen L."/>
            <person name="Okwuonu G."/>
            <person name="Ongeri F."/>
            <person name="Patil S."/>
            <person name="Petrosino J."/>
            <person name="Pham C."/>
            <person name="Pham P."/>
            <person name="Pu L.-L."/>
            <person name="Puazo M."/>
            <person name="Raj R."/>
            <person name="Reid J."/>
            <person name="Rouhana J."/>
            <person name="Saada N."/>
            <person name="Shang Y."/>
            <person name="Simmons D."/>
            <person name="Thornton R."/>
            <person name="Warren J."/>
            <person name="Weissenberger G."/>
            <person name="Zhang J."/>
            <person name="Zhang L."/>
            <person name="Zhou C."/>
            <person name="Zhu D."/>
            <person name="Muzny D."/>
            <person name="Worley K."/>
            <person name="Gibbs R."/>
        </authorList>
    </citation>
    <scope>NUCLEOTIDE SEQUENCE [LARGE SCALE GENOMIC DNA]</scope>
    <source>
        <strain evidence="2 3">ATCC 49957</strain>
    </source>
</reference>
<proteinExistence type="predicted"/>
<dbReference type="Proteomes" id="UP000005324">
    <property type="component" value="Unassembled WGS sequence"/>
</dbReference>
<dbReference type="AlphaFoldDB" id="D5RQ77"/>
<protein>
    <submittedName>
        <fullName evidence="2">Putative phage terminase, small subunit, P27 family</fullName>
    </submittedName>
</protein>
<name>D5RQ77_9PROT</name>
<feature type="region of interest" description="Disordered" evidence="1">
    <location>
        <begin position="92"/>
        <end position="127"/>
    </location>
</feature>